<feature type="chain" id="PRO_5001515117" description="Transmembrane protein" evidence="1">
    <location>
        <begin position="18"/>
        <end position="56"/>
    </location>
</feature>
<evidence type="ECO:0000256" key="1">
    <source>
        <dbReference type="SAM" id="SignalP"/>
    </source>
</evidence>
<dbReference type="VEuPathDB" id="CryptoDB:GNI_064490"/>
<evidence type="ECO:0008006" key="4">
    <source>
        <dbReference type="Google" id="ProtNLM"/>
    </source>
</evidence>
<dbReference type="AlphaFoldDB" id="A0A023B842"/>
<protein>
    <recommendedName>
        <fullName evidence="4">Transmembrane protein</fullName>
    </recommendedName>
</protein>
<feature type="signal peptide" evidence="1">
    <location>
        <begin position="1"/>
        <end position="17"/>
    </location>
</feature>
<accession>A0A023B842</accession>
<dbReference type="RefSeq" id="XP_011130105.1">
    <property type="nucleotide sequence ID" value="XM_011131803.1"/>
</dbReference>
<gene>
    <name evidence="2" type="ORF">GNI_064490</name>
</gene>
<organism evidence="2 3">
    <name type="scientific">Gregarina niphandrodes</name>
    <name type="common">Septate eugregarine</name>
    <dbReference type="NCBI Taxonomy" id="110365"/>
    <lineage>
        <taxon>Eukaryota</taxon>
        <taxon>Sar</taxon>
        <taxon>Alveolata</taxon>
        <taxon>Apicomplexa</taxon>
        <taxon>Conoidasida</taxon>
        <taxon>Gregarinasina</taxon>
        <taxon>Eugregarinorida</taxon>
        <taxon>Gregarinidae</taxon>
        <taxon>Gregarina</taxon>
    </lineage>
</organism>
<proteinExistence type="predicted"/>
<dbReference type="Proteomes" id="UP000019763">
    <property type="component" value="Unassembled WGS sequence"/>
</dbReference>
<dbReference type="GeneID" id="22912389"/>
<comment type="caution">
    <text evidence="2">The sequence shown here is derived from an EMBL/GenBank/DDBJ whole genome shotgun (WGS) entry which is preliminary data.</text>
</comment>
<evidence type="ECO:0000313" key="2">
    <source>
        <dbReference type="EMBL" id="EZG68120.1"/>
    </source>
</evidence>
<evidence type="ECO:0000313" key="3">
    <source>
        <dbReference type="Proteomes" id="UP000019763"/>
    </source>
</evidence>
<reference evidence="2" key="1">
    <citation type="submission" date="2013-12" db="EMBL/GenBank/DDBJ databases">
        <authorList>
            <person name="Omoto C.K."/>
            <person name="Sibley D."/>
            <person name="Venepally P."/>
            <person name="Hadjithomas M."/>
            <person name="Karamycheva S."/>
            <person name="Brunk B."/>
            <person name="Roos D."/>
            <person name="Caler E."/>
            <person name="Lorenzi H."/>
        </authorList>
    </citation>
    <scope>NUCLEOTIDE SEQUENCE</scope>
</reference>
<name>A0A023B842_GRENI</name>
<sequence length="56" mass="6326">MHILIKYLWIFFYLCAGDDPLPKEVVVCSFTLLDPASRVTDKATSDKATSDQVTFD</sequence>
<keyword evidence="1" id="KW-0732">Signal</keyword>
<dbReference type="EMBL" id="AFNH02000484">
    <property type="protein sequence ID" value="EZG68120.1"/>
    <property type="molecule type" value="Genomic_DNA"/>
</dbReference>
<keyword evidence="3" id="KW-1185">Reference proteome</keyword>